<dbReference type="Proteomes" id="UP000095751">
    <property type="component" value="Unassembled WGS sequence"/>
</dbReference>
<proteinExistence type="predicted"/>
<dbReference type="AlphaFoldDB" id="A0A1E7EVF4"/>
<reference evidence="2 3" key="1">
    <citation type="submission" date="2016-09" db="EMBL/GenBank/DDBJ databases">
        <title>Extensive genetic diversity and differential bi-allelic expression allows diatom success in the polar Southern Ocean.</title>
        <authorList>
            <consortium name="DOE Joint Genome Institute"/>
            <person name="Mock T."/>
            <person name="Otillar R.P."/>
            <person name="Strauss J."/>
            <person name="Dupont C."/>
            <person name="Frickenhaus S."/>
            <person name="Maumus F."/>
            <person name="Mcmullan M."/>
            <person name="Sanges R."/>
            <person name="Schmutz J."/>
            <person name="Toseland A."/>
            <person name="Valas R."/>
            <person name="Veluchamy A."/>
            <person name="Ward B.J."/>
            <person name="Allen A."/>
            <person name="Barry K."/>
            <person name="Falciatore A."/>
            <person name="Ferrante M."/>
            <person name="Fortunato A.E."/>
            <person name="Gloeckner G."/>
            <person name="Gruber A."/>
            <person name="Hipkin R."/>
            <person name="Janech M."/>
            <person name="Kroth P."/>
            <person name="Leese F."/>
            <person name="Lindquist E."/>
            <person name="Lyon B.R."/>
            <person name="Martin J."/>
            <person name="Mayer C."/>
            <person name="Parker M."/>
            <person name="Quesneville H."/>
            <person name="Raymond J."/>
            <person name="Uhlig C."/>
            <person name="Valentin K.U."/>
            <person name="Worden A.Z."/>
            <person name="Armbrust E.V."/>
            <person name="Bowler C."/>
            <person name="Green B."/>
            <person name="Moulton V."/>
            <person name="Van Oosterhout C."/>
            <person name="Grigoriev I."/>
        </authorList>
    </citation>
    <scope>NUCLEOTIDE SEQUENCE [LARGE SCALE GENOMIC DNA]</scope>
    <source>
        <strain evidence="2 3">CCMP1102</strain>
    </source>
</reference>
<organism evidence="2 3">
    <name type="scientific">Fragilariopsis cylindrus CCMP1102</name>
    <dbReference type="NCBI Taxonomy" id="635003"/>
    <lineage>
        <taxon>Eukaryota</taxon>
        <taxon>Sar</taxon>
        <taxon>Stramenopiles</taxon>
        <taxon>Ochrophyta</taxon>
        <taxon>Bacillariophyta</taxon>
        <taxon>Bacillariophyceae</taxon>
        <taxon>Bacillariophycidae</taxon>
        <taxon>Bacillariales</taxon>
        <taxon>Bacillariaceae</taxon>
        <taxon>Fragilariopsis</taxon>
    </lineage>
</organism>
<evidence type="ECO:0000313" key="3">
    <source>
        <dbReference type="Proteomes" id="UP000095751"/>
    </source>
</evidence>
<evidence type="ECO:0000259" key="1">
    <source>
        <dbReference type="PROSITE" id="PS50181"/>
    </source>
</evidence>
<evidence type="ECO:0000313" key="2">
    <source>
        <dbReference type="EMBL" id="OEU09872.1"/>
    </source>
</evidence>
<gene>
    <name evidence="2" type="ORF">FRACYDRAFT_248121</name>
</gene>
<accession>A0A1E7EVF4</accession>
<sequence>MISSQDENISSSSSSSSSSSIITIGLLSLPHDVWSECLSYLPPNELSRNSQLLCKTLSGKELAERAAWITVKSIVGVAHSRISSSVVTTKIDDETTTATAAAETATVSVARPTIASSVYVPTAPTWMVEFMEIDTEATEVERLLLNDSTIIGDVIRKSSSNNNNNNNIQMDQKERAATNGCGGDIFRFQDETWEDLYALVHSILSTNRNDQESYALVIGLICNSPPLPKRLTDQKRQKLASIARDYSSYISNRGTTPDNNSNNNNSLSDARCSLVSLRLGSAGLWAIASTILQSHSSLVTTEDPASSCSVLSIDSMIYSSTFLIDRLYSQTYVRKNNEDDINDLANAVNIGRKAAEMAKKQSLFANDAFRYVHARLALAKAVTLLAQHIGLSATDSESDVITLKAATRSGNGELRYCLATINQFDPHSGISPLTATKTSLEQFDNAFRMLMFRILRKHIDFDDKVAEIIIRCAKDLGKVCSFAQERIGISEIYDVRGNKYDPGMFCDFAYIFSIYQNGSYHPTSKNIKNLDRREESDIGTISDRYNRIVPWLIDEYYNNDGMDLDQ</sequence>
<dbReference type="OrthoDB" id="10648059at2759"/>
<name>A0A1E7EVF4_9STRA</name>
<feature type="domain" description="F-box" evidence="1">
    <location>
        <begin position="23"/>
        <end position="71"/>
    </location>
</feature>
<dbReference type="EMBL" id="KV784374">
    <property type="protein sequence ID" value="OEU09872.1"/>
    <property type="molecule type" value="Genomic_DNA"/>
</dbReference>
<dbReference type="InterPro" id="IPR001810">
    <property type="entry name" value="F-box_dom"/>
</dbReference>
<dbReference type="PROSITE" id="PS50181">
    <property type="entry name" value="FBOX"/>
    <property type="match status" value="1"/>
</dbReference>
<keyword evidence="3" id="KW-1185">Reference proteome</keyword>
<protein>
    <recommendedName>
        <fullName evidence="1">F-box domain-containing protein</fullName>
    </recommendedName>
</protein>
<dbReference type="KEGG" id="fcy:FRACYDRAFT_248121"/>
<dbReference type="InParanoid" id="A0A1E7EVF4"/>